<sequence>MFNIKLIILVAMTISLVQSCCIDEPDQENCGCGKPKCSSCGCCQSCGCGCRPRRCSSCGGCGFQDIQAPHKTQP</sequence>
<reference evidence="2" key="1">
    <citation type="submission" date="2025-08" db="UniProtKB">
        <authorList>
            <consortium name="RefSeq"/>
        </authorList>
    </citation>
    <scope>IDENTIFICATION</scope>
</reference>
<feature type="signal peptide" evidence="1">
    <location>
        <begin position="1"/>
        <end position="19"/>
    </location>
</feature>
<dbReference type="GeneID" id="108040551"/>
<keyword evidence="1" id="KW-0732">Signal</keyword>
<dbReference type="PROSITE" id="PS51257">
    <property type="entry name" value="PROKAR_LIPOPROTEIN"/>
    <property type="match status" value="1"/>
</dbReference>
<evidence type="ECO:0000313" key="2">
    <source>
        <dbReference type="RefSeq" id="XP_016973547.1"/>
    </source>
</evidence>
<dbReference type="AlphaFoldDB" id="A0A6P4E6H8"/>
<feature type="non-terminal residue" evidence="2">
    <location>
        <position position="74"/>
    </location>
</feature>
<gene>
    <name evidence="2" type="primary">LOC108040551</name>
</gene>
<dbReference type="RefSeq" id="XP_016973547.1">
    <property type="nucleotide sequence ID" value="XM_017118058.1"/>
</dbReference>
<proteinExistence type="predicted"/>
<accession>A0A6P4E6H8</accession>
<organism evidence="2">
    <name type="scientific">Drosophila rhopaloa</name>
    <name type="common">Fruit fly</name>
    <dbReference type="NCBI Taxonomy" id="1041015"/>
    <lineage>
        <taxon>Eukaryota</taxon>
        <taxon>Metazoa</taxon>
        <taxon>Ecdysozoa</taxon>
        <taxon>Arthropoda</taxon>
        <taxon>Hexapoda</taxon>
        <taxon>Insecta</taxon>
        <taxon>Pterygota</taxon>
        <taxon>Neoptera</taxon>
        <taxon>Endopterygota</taxon>
        <taxon>Diptera</taxon>
        <taxon>Brachycera</taxon>
        <taxon>Muscomorpha</taxon>
        <taxon>Ephydroidea</taxon>
        <taxon>Drosophilidae</taxon>
        <taxon>Drosophila</taxon>
        <taxon>Sophophora</taxon>
    </lineage>
</organism>
<dbReference type="RefSeq" id="XP_016973547.2">
    <property type="nucleotide sequence ID" value="XM_017118058.2"/>
</dbReference>
<name>A0A6P4E6H8_DRORH</name>
<evidence type="ECO:0000256" key="1">
    <source>
        <dbReference type="SAM" id="SignalP"/>
    </source>
</evidence>
<protein>
    <submittedName>
        <fullName evidence="2">Keratin-associated protein 5-3</fullName>
    </submittedName>
</protein>
<feature type="chain" id="PRO_5028170236" evidence="1">
    <location>
        <begin position="20"/>
        <end position="74"/>
    </location>
</feature>